<dbReference type="AlphaFoldDB" id="A0A7L3N5X4"/>
<dbReference type="GO" id="GO:0097193">
    <property type="term" value="P:intrinsic apoptotic signaling pathway"/>
    <property type="evidence" value="ECO:0007669"/>
    <property type="project" value="TreeGrafter"/>
</dbReference>
<evidence type="ECO:0000256" key="2">
    <source>
        <dbReference type="ARBA" id="ARBA00007262"/>
    </source>
</evidence>
<accession>A0A7L3N5X4</accession>
<dbReference type="InterPro" id="IPR009311">
    <property type="entry name" value="IFI6/IFI27-like"/>
</dbReference>
<evidence type="ECO:0000313" key="7">
    <source>
        <dbReference type="Proteomes" id="UP000579904"/>
    </source>
</evidence>
<keyword evidence="4" id="KW-1133">Transmembrane helix</keyword>
<comment type="subcellular location">
    <subcellularLocation>
        <location evidence="1">Membrane</location>
        <topology evidence="1">Multi-pass membrane protein</topology>
    </subcellularLocation>
</comment>
<feature type="non-terminal residue" evidence="6">
    <location>
        <position position="1"/>
    </location>
</feature>
<protein>
    <submittedName>
        <fullName evidence="6">IFI27 protein</fullName>
    </submittedName>
</protein>
<dbReference type="InterPro" id="IPR038213">
    <property type="entry name" value="IFI6/IFI27-like_sf"/>
</dbReference>
<keyword evidence="5" id="KW-0472">Membrane</keyword>
<dbReference type="Gene3D" id="6.10.110.10">
    <property type="match status" value="1"/>
</dbReference>
<comment type="caution">
    <text evidence="6">The sequence shown here is derived from an EMBL/GenBank/DDBJ whole genome shotgun (WGS) entry which is preliminary data.</text>
</comment>
<evidence type="ECO:0000313" key="6">
    <source>
        <dbReference type="EMBL" id="NXU73972.1"/>
    </source>
</evidence>
<name>A0A7L3N5X4_9AVES</name>
<dbReference type="GO" id="GO:0001836">
    <property type="term" value="P:release of cytochrome c from mitochondria"/>
    <property type="evidence" value="ECO:0007669"/>
    <property type="project" value="TreeGrafter"/>
</dbReference>
<reference evidence="6 7" key="1">
    <citation type="submission" date="2019-09" db="EMBL/GenBank/DDBJ databases">
        <title>Bird 10,000 Genomes (B10K) Project - Family phase.</title>
        <authorList>
            <person name="Zhang G."/>
        </authorList>
    </citation>
    <scope>NUCLEOTIDE SEQUENCE [LARGE SCALE GENOMIC DNA]</scope>
    <source>
        <strain evidence="6">OUT-0002</strain>
    </source>
</reference>
<evidence type="ECO:0000256" key="4">
    <source>
        <dbReference type="ARBA" id="ARBA00022989"/>
    </source>
</evidence>
<keyword evidence="7" id="KW-1185">Reference proteome</keyword>
<organism evidence="6 7">
    <name type="scientific">Oreotrochilus melanogaster</name>
    <dbReference type="NCBI Taxonomy" id="689266"/>
    <lineage>
        <taxon>Eukaryota</taxon>
        <taxon>Metazoa</taxon>
        <taxon>Chordata</taxon>
        <taxon>Craniata</taxon>
        <taxon>Vertebrata</taxon>
        <taxon>Euteleostomi</taxon>
        <taxon>Archelosauria</taxon>
        <taxon>Archosauria</taxon>
        <taxon>Dinosauria</taxon>
        <taxon>Saurischia</taxon>
        <taxon>Theropoda</taxon>
        <taxon>Coelurosauria</taxon>
        <taxon>Aves</taxon>
        <taxon>Neognathae</taxon>
        <taxon>Neoaves</taxon>
        <taxon>Strisores</taxon>
        <taxon>Apodiformes</taxon>
        <taxon>Trochilidae</taxon>
        <taxon>Oreotrochilus</taxon>
    </lineage>
</organism>
<dbReference type="PANTHER" id="PTHR16932">
    <property type="entry name" value="INTERFERON ALPHA-INDUCIBLE PROTEIN 27"/>
    <property type="match status" value="1"/>
</dbReference>
<dbReference type="Proteomes" id="UP000579904">
    <property type="component" value="Unassembled WGS sequence"/>
</dbReference>
<dbReference type="GO" id="GO:0031966">
    <property type="term" value="C:mitochondrial membrane"/>
    <property type="evidence" value="ECO:0007669"/>
    <property type="project" value="TreeGrafter"/>
</dbReference>
<evidence type="ECO:0000256" key="1">
    <source>
        <dbReference type="ARBA" id="ARBA00004141"/>
    </source>
</evidence>
<gene>
    <name evidence="6" type="primary">Ifi27</name>
    <name evidence="6" type="ORF">OREMEL_R10277</name>
</gene>
<evidence type="ECO:0000256" key="3">
    <source>
        <dbReference type="ARBA" id="ARBA00022692"/>
    </source>
</evidence>
<proteinExistence type="inferred from homology"/>
<dbReference type="PANTHER" id="PTHR16932:SF18">
    <property type="entry name" value="INTERFERON, ALPHA-INDUCIBLE PROTEIN 27-LIKE 2"/>
    <property type="match status" value="1"/>
</dbReference>
<dbReference type="EMBL" id="VZUB01003166">
    <property type="protein sequence ID" value="NXU73972.1"/>
    <property type="molecule type" value="Genomic_DNA"/>
</dbReference>
<comment type="similarity">
    <text evidence="2">Belongs to the IFI6/IFI27 family.</text>
</comment>
<evidence type="ECO:0000256" key="5">
    <source>
        <dbReference type="ARBA" id="ARBA00023136"/>
    </source>
</evidence>
<dbReference type="Pfam" id="PF06140">
    <property type="entry name" value="Ifi-6-16"/>
    <property type="match status" value="1"/>
</dbReference>
<dbReference type="OrthoDB" id="440424at2759"/>
<keyword evidence="3" id="KW-0812">Transmembrane</keyword>
<sequence>GLALSIPAVVPAMGFTAGGIVSGSLAAKMMSAAAIANGGGVPAGSIVALLQSIGAAGLSGGAQAMLASLGAAVSSLF</sequence>
<feature type="non-terminal residue" evidence="6">
    <location>
        <position position="77"/>
    </location>
</feature>